<dbReference type="CDD" id="cd05379">
    <property type="entry name" value="CAP_bacterial"/>
    <property type="match status" value="1"/>
</dbReference>
<dbReference type="EMBL" id="CP007517">
    <property type="protein sequence ID" value="AHY48417.1"/>
    <property type="molecule type" value="Genomic_DNA"/>
</dbReference>
<dbReference type="KEGG" id="rrd:RradSPS_3134"/>
<proteinExistence type="predicted"/>
<feature type="signal peptide" evidence="1">
    <location>
        <begin position="1"/>
        <end position="24"/>
    </location>
</feature>
<dbReference type="OrthoDB" id="68195at2"/>
<keyword evidence="5" id="KW-1185">Reference proteome</keyword>
<sequence>MKRSLVAVTLVCFFALLSASGAGLAVQGSAEAASTVTVKACNGKGISLKRAEKRMLDLHNRTRAERNLPRLCIHPVLQRVARAHSADMIRRDYFAHDTKGGATAERRIRNAGYGGTYIAENIAWNSGTYGAPGTIYRTWMNSTNHRKNILSERYRAVGIGVAYGEFQGRSNAAMWTTDFGSGR</sequence>
<evidence type="ECO:0000313" key="4">
    <source>
        <dbReference type="EMBL" id="MDX5895611.1"/>
    </source>
</evidence>
<dbReference type="Pfam" id="PF00188">
    <property type="entry name" value="CAP"/>
    <property type="match status" value="1"/>
</dbReference>
<dbReference type="Proteomes" id="UP000025229">
    <property type="component" value="Plasmid 3"/>
</dbReference>
<feature type="chain" id="PRO_5039360787" evidence="1">
    <location>
        <begin position="25"/>
        <end position="183"/>
    </location>
</feature>
<organism evidence="3 5">
    <name type="scientific">Rubrobacter radiotolerans</name>
    <name type="common">Arthrobacter radiotolerans</name>
    <dbReference type="NCBI Taxonomy" id="42256"/>
    <lineage>
        <taxon>Bacteria</taxon>
        <taxon>Bacillati</taxon>
        <taxon>Actinomycetota</taxon>
        <taxon>Rubrobacteria</taxon>
        <taxon>Rubrobacterales</taxon>
        <taxon>Rubrobacteraceae</taxon>
        <taxon>Rubrobacter</taxon>
    </lineage>
</organism>
<dbReference type="HOGENOM" id="CLU_048111_3_1_11"/>
<evidence type="ECO:0000259" key="2">
    <source>
        <dbReference type="Pfam" id="PF00188"/>
    </source>
</evidence>
<protein>
    <submittedName>
        <fullName evidence="4">CAP domain-containing protein</fullName>
    </submittedName>
    <submittedName>
        <fullName evidence="3">Cysteine-rich secretory protein family</fullName>
    </submittedName>
</protein>
<dbReference type="eggNOG" id="COG2340">
    <property type="taxonomic scope" value="Bacteria"/>
</dbReference>
<feature type="domain" description="SCP" evidence="2">
    <location>
        <begin position="56"/>
        <end position="168"/>
    </location>
</feature>
<dbReference type="PANTHER" id="PTHR31157:SF1">
    <property type="entry name" value="SCP DOMAIN-CONTAINING PROTEIN"/>
    <property type="match status" value="1"/>
</dbReference>
<name>A0A023X7L2_RUBRA</name>
<dbReference type="Gene3D" id="3.40.33.10">
    <property type="entry name" value="CAP"/>
    <property type="match status" value="1"/>
</dbReference>
<geneLocation type="plasmid" evidence="3">
    <name>3</name>
</geneLocation>
<evidence type="ECO:0000313" key="3">
    <source>
        <dbReference type="EMBL" id="AHY48417.1"/>
    </source>
</evidence>
<reference evidence="3 5" key="1">
    <citation type="submission" date="2014-03" db="EMBL/GenBank/DDBJ databases">
        <title>Complete genome sequence of the Radio-Resistant Rubrobacter radiotolerans RSPS-4.</title>
        <authorList>
            <person name="Egas C.C."/>
            <person name="Barroso C.C."/>
            <person name="Froufe H.J.C."/>
            <person name="Pacheco J.J."/>
            <person name="Albuquerque L.L."/>
            <person name="da Costa M.M.S."/>
        </authorList>
    </citation>
    <scope>NUCLEOTIDE SEQUENCE [LARGE SCALE GENOMIC DNA]</scope>
    <source>
        <strain evidence="3 5">RSPS-4</strain>
        <plasmid evidence="3 5">3</plasmid>
    </source>
</reference>
<evidence type="ECO:0000256" key="1">
    <source>
        <dbReference type="SAM" id="SignalP"/>
    </source>
</evidence>
<dbReference type="PANTHER" id="PTHR31157">
    <property type="entry name" value="SCP DOMAIN-CONTAINING PROTEIN"/>
    <property type="match status" value="1"/>
</dbReference>
<dbReference type="EMBL" id="JAWXXX010000004">
    <property type="protein sequence ID" value="MDX5895611.1"/>
    <property type="molecule type" value="Genomic_DNA"/>
</dbReference>
<dbReference type="AlphaFoldDB" id="A0A023X7L2"/>
<keyword evidence="1" id="KW-0732">Signal</keyword>
<gene>
    <name evidence="3" type="ORF">RradSPS_3134</name>
    <name evidence="4" type="ORF">SIL72_16395</name>
</gene>
<evidence type="ECO:0000313" key="5">
    <source>
        <dbReference type="Proteomes" id="UP000025229"/>
    </source>
</evidence>
<dbReference type="Proteomes" id="UP001281130">
    <property type="component" value="Unassembled WGS sequence"/>
</dbReference>
<dbReference type="InterPro" id="IPR035940">
    <property type="entry name" value="CAP_sf"/>
</dbReference>
<accession>A0A023X7L2</accession>
<dbReference type="RefSeq" id="WP_084264195.1">
    <property type="nucleotide sequence ID" value="NZ_CP007517.1"/>
</dbReference>
<keyword evidence="3" id="KW-0614">Plasmid</keyword>
<reference evidence="4" key="2">
    <citation type="submission" date="2023-11" db="EMBL/GenBank/DDBJ databases">
        <title>MicrobeMod: A computational toolkit for identifying prokaryotic methylation and restriction-modification with nanopore sequencing.</title>
        <authorList>
            <person name="Crits-Christoph A."/>
            <person name="Kang S.C."/>
            <person name="Lee H."/>
            <person name="Ostrov N."/>
        </authorList>
    </citation>
    <scope>NUCLEOTIDE SEQUENCE</scope>
    <source>
        <strain evidence="4">ATCC 51242</strain>
    </source>
</reference>
<dbReference type="SUPFAM" id="SSF55797">
    <property type="entry name" value="PR-1-like"/>
    <property type="match status" value="1"/>
</dbReference>
<dbReference type="InterPro" id="IPR014044">
    <property type="entry name" value="CAP_dom"/>
</dbReference>